<dbReference type="EMBL" id="JAACJM010000026">
    <property type="protein sequence ID" value="KAF5365748.1"/>
    <property type="molecule type" value="Genomic_DNA"/>
</dbReference>
<organism evidence="2 3">
    <name type="scientific">Tetrapyrgos nigripes</name>
    <dbReference type="NCBI Taxonomy" id="182062"/>
    <lineage>
        <taxon>Eukaryota</taxon>
        <taxon>Fungi</taxon>
        <taxon>Dikarya</taxon>
        <taxon>Basidiomycota</taxon>
        <taxon>Agaricomycotina</taxon>
        <taxon>Agaricomycetes</taxon>
        <taxon>Agaricomycetidae</taxon>
        <taxon>Agaricales</taxon>
        <taxon>Marasmiineae</taxon>
        <taxon>Marasmiaceae</taxon>
        <taxon>Tetrapyrgos</taxon>
    </lineage>
</organism>
<comment type="caution">
    <text evidence="2">The sequence shown here is derived from an EMBL/GenBank/DDBJ whole genome shotgun (WGS) entry which is preliminary data.</text>
</comment>
<feature type="compositionally biased region" description="Polar residues" evidence="1">
    <location>
        <begin position="302"/>
        <end position="314"/>
    </location>
</feature>
<proteinExistence type="predicted"/>
<feature type="compositionally biased region" description="Polar residues" evidence="1">
    <location>
        <begin position="88"/>
        <end position="103"/>
    </location>
</feature>
<feature type="compositionally biased region" description="Basic and acidic residues" evidence="1">
    <location>
        <begin position="863"/>
        <end position="889"/>
    </location>
</feature>
<protein>
    <submittedName>
        <fullName evidence="2">Uncharacterized protein</fullName>
    </submittedName>
</protein>
<sequence>MSGPVPSSSRPDPQSDTSATPNFQFGTPNNFSEIKPFSFTAPTSILSPEPAPELRRSPRFSGIVTPSSSKPQPLSLFNAVHYADESRPSTPDNHIQDEPSTLLASRIMRAQDNPSPPPPPSRSPIPSSPFNYPDLPFPFSDNDSPVKKAEHISPFPSLPIDSPRPSTPSTPTPSHFHSAPSPACVPLPPSPPAVPTFGIPAQALNESNQLSTSILDASVHEGAINQLSISDRLEEADVASQLITQLDEPADSGEEHNNVESPVTIPIDESPAETEGEFTAPRSSRPRRSTAAYAVPSEDIDTSSVNPAGPSSNAPGKPERVSGFSDPIPPPMMREKSPSRKRPVVSKRQLGSLSPGSVTLLNHLLPTTLTPLEENPAAEENIVSLSSGQPPRPAFGAPPIRFSSPRRPNSPQKIRLRPNDLDDPNRTPARRVPISSNKVPENFFATGSSKSTSIFKIAPTDSPARRVPITGTDAMEGTPSKARLLGSPVRPLFQRSRSAEPQPVVRSQLVPKKRSDSVEPVGVKGKEPTRSVRLLPAEKLMSQNSVSTMIPEEIEPQEIAASENLPASPLKGSSRLKQTTSRIPRMKPYSRPLSTPSQKAEKPSGIARRADRNQAIGSAGSKMEKIQPVSVGRLNIDPGSSAKPRFTPSTASPNLKRKRGPEATPTTFFSPTKGFPSPTKLSPMVVVPTLKSALSKAQIPSQSTECAPEIEQQPQQLPMESDSSHTPILPPSFVGTLAAAVETPVESSSTLDSPEAEAQSDESIASTLPSESALRRTTRTRKPVQATNSQPQPIQRPERPPSRRSRPMVQDTGPFSNMSAIALRALTNSNTTKNQRYIAATLEMEIIRKEGPRPASPVMKVRTIVEKEKEEKQRNRNARAERRARRDQGSSEDIAMTASDSPKSELDENEWDQRDTSPTPTRHSRGAGEEEDYETPDKSLRPAKRIRLLDDDIGDEENVPEKKHVKWDRGLFQEMCLDDIKPRRQHVRSKAPDISKGCLAPTAKALRLDTLGNLPNAESPLKNLVQENVVVKKFVYDTDVEEVPSAPVESTRSTRSKSRKSKS</sequence>
<feature type="region of interest" description="Disordered" evidence="1">
    <location>
        <begin position="375"/>
        <end position="433"/>
    </location>
</feature>
<feature type="region of interest" description="Disordered" evidence="1">
    <location>
        <begin position="744"/>
        <end position="815"/>
    </location>
</feature>
<feature type="region of interest" description="Disordered" evidence="1">
    <location>
        <begin position="1"/>
        <end position="189"/>
    </location>
</feature>
<gene>
    <name evidence="2" type="ORF">D9758_003300</name>
</gene>
<evidence type="ECO:0000256" key="1">
    <source>
        <dbReference type="SAM" id="MobiDB-lite"/>
    </source>
</evidence>
<feature type="region of interest" description="Disordered" evidence="1">
    <location>
        <begin position="1042"/>
        <end position="1063"/>
    </location>
</feature>
<feature type="compositionally biased region" description="Polar residues" evidence="1">
    <location>
        <begin position="1"/>
        <end position="32"/>
    </location>
</feature>
<feature type="compositionally biased region" description="Polar residues" evidence="1">
    <location>
        <begin position="761"/>
        <end position="770"/>
    </location>
</feature>
<keyword evidence="3" id="KW-1185">Reference proteome</keyword>
<evidence type="ECO:0000313" key="3">
    <source>
        <dbReference type="Proteomes" id="UP000559256"/>
    </source>
</evidence>
<accession>A0A8H5GIX5</accession>
<feature type="region of interest" description="Disordered" evidence="1">
    <location>
        <begin position="693"/>
        <end position="731"/>
    </location>
</feature>
<reference evidence="2 3" key="1">
    <citation type="journal article" date="2020" name="ISME J.">
        <title>Uncovering the hidden diversity of litter-decomposition mechanisms in mushroom-forming fungi.</title>
        <authorList>
            <person name="Floudas D."/>
            <person name="Bentzer J."/>
            <person name="Ahren D."/>
            <person name="Johansson T."/>
            <person name="Persson P."/>
            <person name="Tunlid A."/>
        </authorList>
    </citation>
    <scope>NUCLEOTIDE SEQUENCE [LARGE SCALE GENOMIC DNA]</scope>
    <source>
        <strain evidence="2 3">CBS 291.85</strain>
    </source>
</reference>
<feature type="compositionally biased region" description="Low complexity" evidence="1">
    <location>
        <begin position="172"/>
        <end position="182"/>
    </location>
</feature>
<dbReference type="AlphaFoldDB" id="A0A8H5GIX5"/>
<feature type="region of interest" description="Disordered" evidence="1">
    <location>
        <begin position="552"/>
        <end position="680"/>
    </location>
</feature>
<name>A0A8H5GIX5_9AGAR</name>
<feature type="compositionally biased region" description="Pro residues" evidence="1">
    <location>
        <begin position="114"/>
        <end position="127"/>
    </location>
</feature>
<feature type="region of interest" description="Disordered" evidence="1">
    <location>
        <begin position="853"/>
        <end position="961"/>
    </location>
</feature>
<feature type="compositionally biased region" description="Basic residues" evidence="1">
    <location>
        <begin position="1054"/>
        <end position="1063"/>
    </location>
</feature>
<feature type="region of interest" description="Disordered" evidence="1">
    <location>
        <begin position="464"/>
        <end position="538"/>
    </location>
</feature>
<feature type="compositionally biased region" description="Basic and acidic residues" evidence="1">
    <location>
        <begin position="902"/>
        <end position="915"/>
    </location>
</feature>
<evidence type="ECO:0000313" key="2">
    <source>
        <dbReference type="EMBL" id="KAF5365748.1"/>
    </source>
</evidence>
<dbReference type="OrthoDB" id="2148418at2759"/>
<feature type="region of interest" description="Disordered" evidence="1">
    <location>
        <begin position="245"/>
        <end position="358"/>
    </location>
</feature>
<dbReference type="Proteomes" id="UP000559256">
    <property type="component" value="Unassembled WGS sequence"/>
</dbReference>